<dbReference type="InterPro" id="IPR050640">
    <property type="entry name" value="Bact_2-comp_sensor_kinase"/>
</dbReference>
<dbReference type="AlphaFoldDB" id="A0A921TGE9"/>
<dbReference type="PANTHER" id="PTHR34220">
    <property type="entry name" value="SENSOR HISTIDINE KINASE YPDA"/>
    <property type="match status" value="1"/>
</dbReference>
<dbReference type="Proteomes" id="UP000717981">
    <property type="component" value="Unassembled WGS sequence"/>
</dbReference>
<dbReference type="Gene3D" id="3.30.565.10">
    <property type="entry name" value="Histidine kinase-like ATPase, C-terminal domain"/>
    <property type="match status" value="1"/>
</dbReference>
<keyword evidence="1" id="KW-0812">Transmembrane</keyword>
<feature type="transmembrane region" description="Helical" evidence="1">
    <location>
        <begin position="114"/>
        <end position="137"/>
    </location>
</feature>
<dbReference type="InterPro" id="IPR010559">
    <property type="entry name" value="Sig_transdc_His_kin_internal"/>
</dbReference>
<dbReference type="PANTHER" id="PTHR34220:SF7">
    <property type="entry name" value="SENSOR HISTIDINE KINASE YPDA"/>
    <property type="match status" value="1"/>
</dbReference>
<evidence type="ECO:0000313" key="3">
    <source>
        <dbReference type="EMBL" id="KAF1689479.1"/>
    </source>
</evidence>
<dbReference type="InterPro" id="IPR036890">
    <property type="entry name" value="HATPase_C_sf"/>
</dbReference>
<comment type="caution">
    <text evidence="3">The sequence shown here is derived from an EMBL/GenBank/DDBJ whole genome shotgun (WGS) entry which is preliminary data.</text>
</comment>
<keyword evidence="3" id="KW-0418">Kinase</keyword>
<keyword evidence="4" id="KW-1185">Reference proteome</keyword>
<dbReference type="GO" id="GO:0016020">
    <property type="term" value="C:membrane"/>
    <property type="evidence" value="ECO:0007669"/>
    <property type="project" value="InterPro"/>
</dbReference>
<keyword evidence="1" id="KW-0472">Membrane</keyword>
<dbReference type="Pfam" id="PF06580">
    <property type="entry name" value="His_kinase"/>
    <property type="match status" value="1"/>
</dbReference>
<reference evidence="3" key="1">
    <citation type="submission" date="2017-10" db="EMBL/GenBank/DDBJ databases">
        <title>Whole genome sequencing of members of genus Pseudoxanthomonas.</title>
        <authorList>
            <person name="Kumar S."/>
            <person name="Bansal K."/>
            <person name="Kaur A."/>
            <person name="Patil P."/>
            <person name="Sharma S."/>
            <person name="Patil P.B."/>
        </authorList>
    </citation>
    <scope>NUCLEOTIDE SEQUENCE</scope>
    <source>
        <strain evidence="3">DSM 22914</strain>
    </source>
</reference>
<dbReference type="OrthoDB" id="2514702at2"/>
<feature type="transmembrane region" description="Helical" evidence="1">
    <location>
        <begin position="44"/>
        <end position="68"/>
    </location>
</feature>
<evidence type="ECO:0000256" key="1">
    <source>
        <dbReference type="SAM" id="Phobius"/>
    </source>
</evidence>
<proteinExistence type="predicted"/>
<dbReference type="RefSeq" id="WP_162124057.1">
    <property type="nucleotide sequence ID" value="NZ_PDWK01000020.1"/>
</dbReference>
<keyword evidence="3" id="KW-0808">Transferase</keyword>
<accession>A0A921TGE9</accession>
<dbReference type="EMBL" id="PDWK01000020">
    <property type="protein sequence ID" value="KAF1689479.1"/>
    <property type="molecule type" value="Genomic_DNA"/>
</dbReference>
<dbReference type="SUPFAM" id="SSF55874">
    <property type="entry name" value="ATPase domain of HSP90 chaperone/DNA topoisomerase II/histidine kinase"/>
    <property type="match status" value="1"/>
</dbReference>
<evidence type="ECO:0000259" key="2">
    <source>
        <dbReference type="Pfam" id="PF06580"/>
    </source>
</evidence>
<organism evidence="3 4">
    <name type="scientific">Pseudoxanthomonas taiwanensis</name>
    <dbReference type="NCBI Taxonomy" id="176598"/>
    <lineage>
        <taxon>Bacteria</taxon>
        <taxon>Pseudomonadati</taxon>
        <taxon>Pseudomonadota</taxon>
        <taxon>Gammaproteobacteria</taxon>
        <taxon>Lysobacterales</taxon>
        <taxon>Lysobacteraceae</taxon>
        <taxon>Pseudoxanthomonas</taxon>
    </lineage>
</organism>
<feature type="transmembrane region" description="Helical" evidence="1">
    <location>
        <begin position="80"/>
        <end position="102"/>
    </location>
</feature>
<evidence type="ECO:0000313" key="4">
    <source>
        <dbReference type="Proteomes" id="UP000717981"/>
    </source>
</evidence>
<feature type="transmembrane region" description="Helical" evidence="1">
    <location>
        <begin position="12"/>
        <end position="38"/>
    </location>
</feature>
<gene>
    <name evidence="3" type="ORF">CR938_05625</name>
</gene>
<keyword evidence="1" id="KW-1133">Transmembrane helix</keyword>
<protein>
    <submittedName>
        <fullName evidence="3">Histidine kinase</fullName>
    </submittedName>
</protein>
<sequence>MARTPTISALDTLWQAPVILWTILAGEGLAAILAMAPGVDGNRLIYFGTTSLVVQWVSLSTLGVLYLFRRPLARLRPTRIAQMALVTLIAVTALVCAAGWLVLREPWPLARDGWLAMFLRLTGIALVVGLMGLAAFLHHWRVRQLLLRTKQAEIEVVRARVRPHFLFNTLNTGAALVHQRPAEAEQLLLNLADLFRAALGGPQEVPLTEELALARRYLEIEGLRFGERLQVAWQLPDELPQVTLPVLSLQPLVENAIRHGIERSPRGGEIGIVVRADRDWLEISVRNPLHGTGPSKPGHQVGQSGVRARLHAMTHGRGHLETRIEDGHYLAAIRLPL</sequence>
<feature type="domain" description="Signal transduction histidine kinase internal region" evidence="2">
    <location>
        <begin position="152"/>
        <end position="229"/>
    </location>
</feature>
<name>A0A921TGE9_9GAMM</name>
<dbReference type="GO" id="GO:0000155">
    <property type="term" value="F:phosphorelay sensor kinase activity"/>
    <property type="evidence" value="ECO:0007669"/>
    <property type="project" value="InterPro"/>
</dbReference>